<protein>
    <submittedName>
        <fullName evidence="2">Uncharacterized protein</fullName>
    </submittedName>
</protein>
<accession>A0ABZ0SJS3</accession>
<dbReference type="Proteomes" id="UP001323798">
    <property type="component" value="Chromosome"/>
</dbReference>
<evidence type="ECO:0000313" key="3">
    <source>
        <dbReference type="Proteomes" id="UP001323798"/>
    </source>
</evidence>
<dbReference type="RefSeq" id="WP_320941135.1">
    <property type="nucleotide sequence ID" value="NZ_BAABEU010000006.1"/>
</dbReference>
<sequence length="68" mass="7148">MGQFTERYEKLQTWAVLPAEPFTADGDAERLDAEPAASPTDLGEASTSVSVTLTPVRPASAGDEAPRA</sequence>
<keyword evidence="3" id="KW-1185">Reference proteome</keyword>
<evidence type="ECO:0000256" key="1">
    <source>
        <dbReference type="SAM" id="MobiDB-lite"/>
    </source>
</evidence>
<proteinExistence type="predicted"/>
<name>A0ABZ0SJS3_9MICO</name>
<evidence type="ECO:0000313" key="2">
    <source>
        <dbReference type="EMBL" id="WPR88415.1"/>
    </source>
</evidence>
<organism evidence="2 3">
    <name type="scientific">Microbacterium rhizosphaerae</name>
    <dbReference type="NCBI Taxonomy" id="1678237"/>
    <lineage>
        <taxon>Bacteria</taxon>
        <taxon>Bacillati</taxon>
        <taxon>Actinomycetota</taxon>
        <taxon>Actinomycetes</taxon>
        <taxon>Micrococcales</taxon>
        <taxon>Microbacteriaceae</taxon>
        <taxon>Microbacterium</taxon>
    </lineage>
</organism>
<reference evidence="2 3" key="1">
    <citation type="submission" date="2023-11" db="EMBL/GenBank/DDBJ databases">
        <title>Genome sequence of Microbacterium rhizosphaerae KACC 19337.</title>
        <authorList>
            <person name="Choi H."/>
            <person name="Kim S."/>
            <person name="Kim Y."/>
            <person name="Kwon S.-W."/>
            <person name="Heo J."/>
        </authorList>
    </citation>
    <scope>NUCLEOTIDE SEQUENCE [LARGE SCALE GENOMIC DNA]</scope>
    <source>
        <strain evidence="2 3">KACC 19337</strain>
    </source>
</reference>
<gene>
    <name evidence="2" type="ORF">SM116_11570</name>
</gene>
<feature type="region of interest" description="Disordered" evidence="1">
    <location>
        <begin position="25"/>
        <end position="68"/>
    </location>
</feature>
<dbReference type="EMBL" id="CP139368">
    <property type="protein sequence ID" value="WPR88415.1"/>
    <property type="molecule type" value="Genomic_DNA"/>
</dbReference>